<evidence type="ECO:0000256" key="4">
    <source>
        <dbReference type="ARBA" id="ARBA00022970"/>
    </source>
</evidence>
<accession>A0A9W9FEB6</accession>
<reference evidence="9" key="1">
    <citation type="submission" date="2022-11" db="EMBL/GenBank/DDBJ databases">
        <authorList>
            <person name="Petersen C."/>
        </authorList>
    </citation>
    <scope>NUCLEOTIDE SEQUENCE</scope>
    <source>
        <strain evidence="9">IBT 30761</strain>
    </source>
</reference>
<dbReference type="Gene3D" id="1.20.1740.10">
    <property type="entry name" value="Amino acid/polyamine transporter I"/>
    <property type="match status" value="1"/>
</dbReference>
<keyword evidence="10" id="KW-1185">Reference proteome</keyword>
<keyword evidence="4" id="KW-0029">Amino-acid transport</keyword>
<dbReference type="InterPro" id="IPR004841">
    <property type="entry name" value="AA-permease/SLC12A_dom"/>
</dbReference>
<feature type="transmembrane region" description="Helical" evidence="7">
    <location>
        <begin position="167"/>
        <end position="187"/>
    </location>
</feature>
<dbReference type="PIRSF" id="PIRSF006060">
    <property type="entry name" value="AA_transporter"/>
    <property type="match status" value="1"/>
</dbReference>
<evidence type="ECO:0000256" key="6">
    <source>
        <dbReference type="ARBA" id="ARBA00023136"/>
    </source>
</evidence>
<evidence type="ECO:0000256" key="2">
    <source>
        <dbReference type="ARBA" id="ARBA00022448"/>
    </source>
</evidence>
<keyword evidence="6 7" id="KW-0472">Membrane</keyword>
<comment type="subcellular location">
    <subcellularLocation>
        <location evidence="1">Membrane</location>
        <topology evidence="1">Multi-pass membrane protein</topology>
    </subcellularLocation>
</comment>
<evidence type="ECO:0000256" key="3">
    <source>
        <dbReference type="ARBA" id="ARBA00022692"/>
    </source>
</evidence>
<dbReference type="AlphaFoldDB" id="A0A9W9FEB6"/>
<feature type="transmembrane region" description="Helical" evidence="7">
    <location>
        <begin position="247"/>
        <end position="267"/>
    </location>
</feature>
<proteinExistence type="predicted"/>
<protein>
    <recommendedName>
        <fullName evidence="8">Amino acid permease/ SLC12A domain-containing protein</fullName>
    </recommendedName>
</protein>
<feature type="transmembrane region" description="Helical" evidence="7">
    <location>
        <begin position="46"/>
        <end position="71"/>
    </location>
</feature>
<dbReference type="FunFam" id="1.20.1740.10:FF:000006">
    <property type="entry name" value="General amino acid permease"/>
    <property type="match status" value="1"/>
</dbReference>
<feature type="transmembrane region" description="Helical" evidence="7">
    <location>
        <begin position="386"/>
        <end position="406"/>
    </location>
</feature>
<gene>
    <name evidence="9" type="ORF">N7532_005562</name>
</gene>
<dbReference type="RefSeq" id="XP_056474215.1">
    <property type="nucleotide sequence ID" value="XM_056618056.1"/>
</dbReference>
<dbReference type="InterPro" id="IPR050524">
    <property type="entry name" value="APC_YAT"/>
</dbReference>
<sequence length="592" mass="65714">MGHPDEINALEAQPDYNVASGDFKETEQDEPVSLHRDLKARHISMIAIGGAIGTGLIVGTGSALTLSQMFALANVRSQPGSLLIAYCFMGLVVWTVMCGLGEMAAWLPLSSGFTGYAGRFCDPALGFTLGWCYYLKYIILPPTQLTAAALVITYWPKTSAENVNPGVWIAIFMVAIIVINYFGVKIFGELEFWLSSFKVIVILGIILCSFIFALGGGPDHDRRGFRYWNEPGAFATKYVDGSLGKFLAFWSTMVQATFAFLGTELIGVTVGEAQNPRKTIPKAIKLTFWRILVFYILSVLFVGMLVPYDSEDLAFATEAKSSAAASPFVVAMKQVAALPHIINACILVFVLSAANSDLYIATRTLYGLAREKKAPKIFARTNHAGVPIYSLVLSASFCLLAFMSVSNGSKEVFGYFTDMVSIFGCMFFPWLPRVYCCLRSGTNRLSVLTWISLLITHIFFIRARRAQGVDESTLAYKAPLGIIGSYIALFFCVLVAFTRSFGVFIHDPETYGNFDYKTFITSYLGIPLYVMAFTGWKFWKRTELIKPHNADIWTGKSEIDREEAEYEAILAIENQNLSGWKKIYRKGLAWLF</sequence>
<feature type="transmembrane region" description="Helical" evidence="7">
    <location>
        <begin position="412"/>
        <end position="431"/>
    </location>
</feature>
<feature type="transmembrane region" description="Helical" evidence="7">
    <location>
        <begin position="483"/>
        <end position="506"/>
    </location>
</feature>
<dbReference type="GeneID" id="81357035"/>
<evidence type="ECO:0000256" key="5">
    <source>
        <dbReference type="ARBA" id="ARBA00022989"/>
    </source>
</evidence>
<name>A0A9W9FEB6_9EURO</name>
<evidence type="ECO:0000256" key="7">
    <source>
        <dbReference type="SAM" id="Phobius"/>
    </source>
</evidence>
<dbReference type="EMBL" id="JAPQKI010000005">
    <property type="protein sequence ID" value="KAJ5098561.1"/>
    <property type="molecule type" value="Genomic_DNA"/>
</dbReference>
<dbReference type="PANTHER" id="PTHR43341:SF9">
    <property type="entry name" value="DICARBOXYLIC AMINO ACID PERMEASE"/>
    <property type="match status" value="1"/>
</dbReference>
<dbReference type="Pfam" id="PF00324">
    <property type="entry name" value="AA_permease"/>
    <property type="match status" value="1"/>
</dbReference>
<evidence type="ECO:0000259" key="8">
    <source>
        <dbReference type="Pfam" id="PF00324"/>
    </source>
</evidence>
<feature type="transmembrane region" description="Helical" evidence="7">
    <location>
        <begin position="288"/>
        <end position="308"/>
    </location>
</feature>
<feature type="transmembrane region" description="Helical" evidence="7">
    <location>
        <begin position="83"/>
        <end position="109"/>
    </location>
</feature>
<evidence type="ECO:0000313" key="9">
    <source>
        <dbReference type="EMBL" id="KAJ5098561.1"/>
    </source>
</evidence>
<feature type="transmembrane region" description="Helical" evidence="7">
    <location>
        <begin position="341"/>
        <end position="366"/>
    </location>
</feature>
<evidence type="ECO:0000256" key="1">
    <source>
        <dbReference type="ARBA" id="ARBA00004141"/>
    </source>
</evidence>
<feature type="transmembrane region" description="Helical" evidence="7">
    <location>
        <begin position="518"/>
        <end position="539"/>
    </location>
</feature>
<dbReference type="Proteomes" id="UP001149074">
    <property type="component" value="Unassembled WGS sequence"/>
</dbReference>
<feature type="domain" description="Amino acid permease/ SLC12A" evidence="8">
    <location>
        <begin position="42"/>
        <end position="543"/>
    </location>
</feature>
<dbReference type="GO" id="GO:0016020">
    <property type="term" value="C:membrane"/>
    <property type="evidence" value="ECO:0007669"/>
    <property type="project" value="UniProtKB-SubCell"/>
</dbReference>
<evidence type="ECO:0000313" key="10">
    <source>
        <dbReference type="Proteomes" id="UP001149074"/>
    </source>
</evidence>
<feature type="transmembrane region" description="Helical" evidence="7">
    <location>
        <begin position="443"/>
        <end position="463"/>
    </location>
</feature>
<comment type="caution">
    <text evidence="9">The sequence shown here is derived from an EMBL/GenBank/DDBJ whole genome shotgun (WGS) entry which is preliminary data.</text>
</comment>
<organism evidence="9 10">
    <name type="scientific">Penicillium argentinense</name>
    <dbReference type="NCBI Taxonomy" id="1131581"/>
    <lineage>
        <taxon>Eukaryota</taxon>
        <taxon>Fungi</taxon>
        <taxon>Dikarya</taxon>
        <taxon>Ascomycota</taxon>
        <taxon>Pezizomycotina</taxon>
        <taxon>Eurotiomycetes</taxon>
        <taxon>Eurotiomycetidae</taxon>
        <taxon>Eurotiales</taxon>
        <taxon>Aspergillaceae</taxon>
        <taxon>Penicillium</taxon>
    </lineage>
</organism>
<feature type="transmembrane region" description="Helical" evidence="7">
    <location>
        <begin position="134"/>
        <end position="155"/>
    </location>
</feature>
<dbReference type="GO" id="GO:0015171">
    <property type="term" value="F:amino acid transmembrane transporter activity"/>
    <property type="evidence" value="ECO:0007669"/>
    <property type="project" value="TreeGrafter"/>
</dbReference>
<reference evidence="9" key="2">
    <citation type="journal article" date="2023" name="IMA Fungus">
        <title>Comparative genomic study of the Penicillium genus elucidates a diverse pangenome and 15 lateral gene transfer events.</title>
        <authorList>
            <person name="Petersen C."/>
            <person name="Sorensen T."/>
            <person name="Nielsen M.R."/>
            <person name="Sondergaard T.E."/>
            <person name="Sorensen J.L."/>
            <person name="Fitzpatrick D.A."/>
            <person name="Frisvad J.C."/>
            <person name="Nielsen K.L."/>
        </authorList>
    </citation>
    <scope>NUCLEOTIDE SEQUENCE</scope>
    <source>
        <strain evidence="9">IBT 30761</strain>
    </source>
</reference>
<dbReference type="PANTHER" id="PTHR43341">
    <property type="entry name" value="AMINO ACID PERMEASE"/>
    <property type="match status" value="1"/>
</dbReference>
<keyword evidence="3 7" id="KW-0812">Transmembrane</keyword>
<dbReference type="OrthoDB" id="3900342at2759"/>
<keyword evidence="2" id="KW-0813">Transport</keyword>
<feature type="transmembrane region" description="Helical" evidence="7">
    <location>
        <begin position="199"/>
        <end position="217"/>
    </location>
</feature>
<keyword evidence="5 7" id="KW-1133">Transmembrane helix</keyword>